<dbReference type="AlphaFoldDB" id="A0A0Q3SP13"/>
<dbReference type="HAMAP" id="MF_01185">
    <property type="entry name" value="FliW"/>
    <property type="match status" value="1"/>
</dbReference>
<dbReference type="EMBL" id="LJIX01000006">
    <property type="protein sequence ID" value="KQL21332.1"/>
    <property type="molecule type" value="Genomic_DNA"/>
</dbReference>
<dbReference type="PATRIC" id="fig|1637975.4.peg.4852"/>
<keyword evidence="6" id="KW-1185">Reference proteome</keyword>
<name>A0A0Q3SP13_9BACI</name>
<evidence type="ECO:0000256" key="2">
    <source>
        <dbReference type="ARBA" id="ARBA00022795"/>
    </source>
</evidence>
<dbReference type="InterPro" id="IPR024046">
    <property type="entry name" value="Flagellar_assmbl_FliW_dom_sf"/>
</dbReference>
<evidence type="ECO:0000313" key="6">
    <source>
        <dbReference type="Proteomes" id="UP000050996"/>
    </source>
</evidence>
<dbReference type="InterPro" id="IPR003775">
    <property type="entry name" value="Flagellar_assembly_factor_FliW"/>
</dbReference>
<comment type="function">
    <text evidence="4">Acts as an anti-CsrA protein, binds CsrA and prevents it from repressing translation of its target genes, one of which is flagellin. Binds to flagellin and participates in the assembly of the flagellum.</text>
</comment>
<dbReference type="Gene3D" id="2.30.290.10">
    <property type="entry name" value="BH3618-like"/>
    <property type="match status" value="1"/>
</dbReference>
<dbReference type="GO" id="GO:0006417">
    <property type="term" value="P:regulation of translation"/>
    <property type="evidence" value="ECO:0007669"/>
    <property type="project" value="UniProtKB-KW"/>
</dbReference>
<proteinExistence type="inferred from homology"/>
<dbReference type="Pfam" id="PF02623">
    <property type="entry name" value="FliW"/>
    <property type="match status" value="1"/>
</dbReference>
<reference evidence="5 6" key="1">
    <citation type="submission" date="2015-09" db="EMBL/GenBank/DDBJ databases">
        <title>Genome sequencing project for genomic taxonomy and phylogenomics of Bacillus-like bacteria.</title>
        <authorList>
            <person name="Liu B."/>
            <person name="Wang J."/>
            <person name="Zhu Y."/>
            <person name="Liu G."/>
            <person name="Chen Q."/>
            <person name="Chen Z."/>
            <person name="Lan J."/>
            <person name="Che J."/>
            <person name="Ge C."/>
            <person name="Shi H."/>
            <person name="Pan Z."/>
            <person name="Liu X."/>
        </authorList>
    </citation>
    <scope>NUCLEOTIDE SEQUENCE [LARGE SCALE GENOMIC DNA]</scope>
    <source>
        <strain evidence="5 6">FJAT-18043</strain>
    </source>
</reference>
<dbReference type="NCBIfam" id="NF009793">
    <property type="entry name" value="PRK13285.1-1"/>
    <property type="match status" value="1"/>
</dbReference>
<dbReference type="RefSeq" id="WP_056686561.1">
    <property type="nucleotide sequence ID" value="NZ_CP041305.1"/>
</dbReference>
<keyword evidence="5" id="KW-0282">Flagellum</keyword>
<keyword evidence="4" id="KW-0143">Chaperone</keyword>
<evidence type="ECO:0000313" key="5">
    <source>
        <dbReference type="EMBL" id="KQL21332.1"/>
    </source>
</evidence>
<dbReference type="PANTHER" id="PTHR39190:SF1">
    <property type="entry name" value="FLAGELLAR ASSEMBLY FACTOR FLIW"/>
    <property type="match status" value="1"/>
</dbReference>
<keyword evidence="2 4" id="KW-1005">Bacterial flagellum biogenesis</keyword>
<dbReference type="STRING" id="1637975.AN957_24085"/>
<dbReference type="PANTHER" id="PTHR39190">
    <property type="entry name" value="FLAGELLAR ASSEMBLY FACTOR FLIW"/>
    <property type="match status" value="1"/>
</dbReference>
<comment type="subcellular location">
    <subcellularLocation>
        <location evidence="4">Cytoplasm</location>
    </subcellularLocation>
</comment>
<dbReference type="GO" id="GO:0005737">
    <property type="term" value="C:cytoplasm"/>
    <property type="evidence" value="ECO:0007669"/>
    <property type="project" value="UniProtKB-SubCell"/>
</dbReference>
<dbReference type="SUPFAM" id="SSF141457">
    <property type="entry name" value="BH3618-like"/>
    <property type="match status" value="1"/>
</dbReference>
<gene>
    <name evidence="4" type="primary">fliW</name>
    <name evidence="5" type="ORF">AN957_24085</name>
</gene>
<keyword evidence="1 4" id="KW-0963">Cytoplasm</keyword>
<keyword evidence="5" id="KW-0969">Cilium</keyword>
<comment type="caution">
    <text evidence="5">The sequence shown here is derived from an EMBL/GenBank/DDBJ whole genome shotgun (WGS) entry which is preliminary data.</text>
</comment>
<keyword evidence="5" id="KW-0966">Cell projection</keyword>
<evidence type="ECO:0000256" key="4">
    <source>
        <dbReference type="HAMAP-Rule" id="MF_01185"/>
    </source>
</evidence>
<accession>A0A0Q3SP13</accession>
<dbReference type="Proteomes" id="UP000050996">
    <property type="component" value="Unassembled WGS sequence"/>
</dbReference>
<comment type="similarity">
    <text evidence="4">Belongs to the FliW family.</text>
</comment>
<protein>
    <recommendedName>
        <fullName evidence="4">Flagellar assembly factor FliW</fullName>
    </recommendedName>
</protein>
<evidence type="ECO:0000256" key="3">
    <source>
        <dbReference type="ARBA" id="ARBA00022845"/>
    </source>
</evidence>
<dbReference type="GO" id="GO:0044780">
    <property type="term" value="P:bacterial-type flagellum assembly"/>
    <property type="evidence" value="ECO:0007669"/>
    <property type="project" value="UniProtKB-UniRule"/>
</dbReference>
<sequence>MNIKTRYHEEIEVSKEDIIYFGSGIPGFPEDKEFINLPLGMDSSFSILQSINNEELGFVIAEPFSFFKEYEFDLDESVITQLKIKDKTDIIIYSIVTLGDSLATSTVNLQAPIIINKRESLGKQAILNTDKYHTKHVLATKKQMGQEG</sequence>
<organism evidence="5 6">
    <name type="scientific">Cytobacillus solani</name>
    <dbReference type="NCBI Taxonomy" id="1637975"/>
    <lineage>
        <taxon>Bacteria</taxon>
        <taxon>Bacillati</taxon>
        <taxon>Bacillota</taxon>
        <taxon>Bacilli</taxon>
        <taxon>Bacillales</taxon>
        <taxon>Bacillaceae</taxon>
        <taxon>Cytobacillus</taxon>
    </lineage>
</organism>
<comment type="subunit">
    <text evidence="4">Interacts with translational regulator CsrA and flagellin(s).</text>
</comment>
<keyword evidence="3 4" id="KW-0810">Translation regulation</keyword>
<evidence type="ECO:0000256" key="1">
    <source>
        <dbReference type="ARBA" id="ARBA00022490"/>
    </source>
</evidence>